<accession>A0A5C5Q7P3</accession>
<keyword evidence="8" id="KW-0520">NAD</keyword>
<dbReference type="InterPro" id="IPR036188">
    <property type="entry name" value="FAD/NAD-bd_sf"/>
</dbReference>
<evidence type="ECO:0000256" key="5">
    <source>
        <dbReference type="ARBA" id="ARBA00022797"/>
    </source>
</evidence>
<dbReference type="GO" id="GO:1901848">
    <property type="term" value="P:nicotinate catabolic process"/>
    <property type="evidence" value="ECO:0007669"/>
    <property type="project" value="UniProtKB-ARBA"/>
</dbReference>
<dbReference type="SUPFAM" id="SSF54373">
    <property type="entry name" value="FAD-linked reductases, C-terminal domain"/>
    <property type="match status" value="1"/>
</dbReference>
<evidence type="ECO:0000256" key="6">
    <source>
        <dbReference type="ARBA" id="ARBA00022827"/>
    </source>
</evidence>
<comment type="cofactor">
    <cofactor evidence="1">
        <name>FAD</name>
        <dbReference type="ChEBI" id="CHEBI:57692"/>
    </cofactor>
</comment>
<dbReference type="GO" id="GO:0071949">
    <property type="term" value="F:FAD binding"/>
    <property type="evidence" value="ECO:0007669"/>
    <property type="project" value="InterPro"/>
</dbReference>
<comment type="similarity">
    <text evidence="11">Belongs to the 6-hydroxynicotinate 3-monooxygenase family.</text>
</comment>
<comment type="subunit">
    <text evidence="2">Monomer.</text>
</comment>
<keyword evidence="6" id="KW-0274">FAD</keyword>
<evidence type="ECO:0000256" key="4">
    <source>
        <dbReference type="ARBA" id="ARBA00022729"/>
    </source>
</evidence>
<keyword evidence="9 15" id="KW-0503">Monooxygenase</keyword>
<dbReference type="InterPro" id="IPR002938">
    <property type="entry name" value="FAD-bd"/>
</dbReference>
<evidence type="ECO:0000256" key="12">
    <source>
        <dbReference type="ARBA" id="ARBA00067040"/>
    </source>
</evidence>
<sequence>MPTQQKIAIVGAGLGGAAAATLLQKAGFQVDVYEQAPAFSRIGAGIHMGPNIMKIFRRMGIEQQLSEMGSHPDFWFSRDGASGDYLSRIPLGEFARKEYGAAYITVHRGDLHALQMSTIAPGTTHFNKCLTRLEETDTHVNLFFSDGTRTQADIVIGADGINSKIREELLGAEKPLYSGWVAHRALIRSEDLTRYNLNFENCVKWWSEDRHMMVYHTTAKRDEYYYVTGVPHAAWDFQGNFVDSSREEMFDAFQGYNPTVQALIHSSESVTKWPLLNRNPLPLWSRGRLVLLGDACHPMKPHMAQGAGMAIEDAAMLTRCLEETGLSDYRTAFNLYEANRKDRASRVQAVSNANTWLRTQEDPAWVYGYDIYSHALESEVVA</sequence>
<proteinExistence type="inferred from homology"/>
<evidence type="ECO:0000256" key="8">
    <source>
        <dbReference type="ARBA" id="ARBA00023027"/>
    </source>
</evidence>
<dbReference type="Gene3D" id="3.50.50.60">
    <property type="entry name" value="FAD/NAD(P)-binding domain"/>
    <property type="match status" value="1"/>
</dbReference>
<evidence type="ECO:0000256" key="7">
    <source>
        <dbReference type="ARBA" id="ARBA00023002"/>
    </source>
</evidence>
<name>A0A5C5Q7P3_9PSED</name>
<dbReference type="AlphaFoldDB" id="A0A5C5Q7P3"/>
<dbReference type="SUPFAM" id="SSF51905">
    <property type="entry name" value="FAD/NAD(P)-binding domain"/>
    <property type="match status" value="1"/>
</dbReference>
<evidence type="ECO:0000313" key="16">
    <source>
        <dbReference type="Proteomes" id="UP000317901"/>
    </source>
</evidence>
<keyword evidence="7" id="KW-0560">Oxidoreductase</keyword>
<dbReference type="PANTHER" id="PTHR13789:SF309">
    <property type="entry name" value="PUTATIVE (AFU_ORTHOLOGUE AFUA_6G14510)-RELATED"/>
    <property type="match status" value="1"/>
</dbReference>
<dbReference type="EC" id="1.14.13.114" evidence="12"/>
<keyword evidence="4" id="KW-0732">Signal</keyword>
<dbReference type="InterPro" id="IPR050493">
    <property type="entry name" value="FAD-dep_Monooxygenase_BioMet"/>
</dbReference>
<dbReference type="GO" id="GO:0043731">
    <property type="term" value="F:6-hydroxynicotinate 3-monooxygenase activity"/>
    <property type="evidence" value="ECO:0007669"/>
    <property type="project" value="UniProtKB-EC"/>
</dbReference>
<evidence type="ECO:0000256" key="13">
    <source>
        <dbReference type="ARBA" id="ARBA00070529"/>
    </source>
</evidence>
<dbReference type="OrthoDB" id="9782160at2"/>
<evidence type="ECO:0000259" key="14">
    <source>
        <dbReference type="Pfam" id="PF01494"/>
    </source>
</evidence>
<dbReference type="Pfam" id="PF01494">
    <property type="entry name" value="FAD_binding_3"/>
    <property type="match status" value="1"/>
</dbReference>
<evidence type="ECO:0000256" key="10">
    <source>
        <dbReference type="ARBA" id="ARBA00051569"/>
    </source>
</evidence>
<comment type="caution">
    <text evidence="15">The sequence shown here is derived from an EMBL/GenBank/DDBJ whole genome shotgun (WGS) entry which is preliminary data.</text>
</comment>
<keyword evidence="3" id="KW-0285">Flavoprotein</keyword>
<organism evidence="15 16">
    <name type="scientific">Pseudomonas saxonica</name>
    <dbReference type="NCBI Taxonomy" id="2600598"/>
    <lineage>
        <taxon>Bacteria</taxon>
        <taxon>Pseudomonadati</taxon>
        <taxon>Pseudomonadota</taxon>
        <taxon>Gammaproteobacteria</taxon>
        <taxon>Pseudomonadales</taxon>
        <taxon>Pseudomonadaceae</taxon>
        <taxon>Pseudomonas</taxon>
    </lineage>
</organism>
<comment type="catalytic activity">
    <reaction evidence="10">
        <text>6-hydroxynicotinate + NADH + O2 + 2 H(+) = 2,5-dihydroxypyridine + CO2 + NAD(+) + H2O</text>
        <dbReference type="Rhea" id="RHEA:27333"/>
        <dbReference type="ChEBI" id="CHEBI:15377"/>
        <dbReference type="ChEBI" id="CHEBI:15378"/>
        <dbReference type="ChEBI" id="CHEBI:15379"/>
        <dbReference type="ChEBI" id="CHEBI:16364"/>
        <dbReference type="ChEBI" id="CHEBI:16526"/>
        <dbReference type="ChEBI" id="CHEBI:57540"/>
        <dbReference type="ChEBI" id="CHEBI:57664"/>
        <dbReference type="ChEBI" id="CHEBI:57945"/>
        <dbReference type="EC" id="1.14.13.114"/>
    </reaction>
</comment>
<dbReference type="RefSeq" id="WP_146424429.1">
    <property type="nucleotide sequence ID" value="NZ_CP142033.1"/>
</dbReference>
<evidence type="ECO:0000256" key="1">
    <source>
        <dbReference type="ARBA" id="ARBA00001974"/>
    </source>
</evidence>
<evidence type="ECO:0000256" key="9">
    <source>
        <dbReference type="ARBA" id="ARBA00023033"/>
    </source>
</evidence>
<reference evidence="15 16" key="1">
    <citation type="submission" date="2019-06" db="EMBL/GenBank/DDBJ databases">
        <title>Pseudomonas bimorpha sp. nov. isolated from bovine raw milk and skim milk concentrate.</title>
        <authorList>
            <person name="Hofmann K."/>
            <person name="Huptas C."/>
            <person name="Doll E."/>
            <person name="Scherer S."/>
            <person name="Wenning M."/>
        </authorList>
    </citation>
    <scope>NUCLEOTIDE SEQUENCE [LARGE SCALE GENOMIC DNA]</scope>
    <source>
        <strain evidence="15 16">DSM 108990</strain>
    </source>
</reference>
<dbReference type="Proteomes" id="UP000317901">
    <property type="component" value="Unassembled WGS sequence"/>
</dbReference>
<evidence type="ECO:0000256" key="2">
    <source>
        <dbReference type="ARBA" id="ARBA00011245"/>
    </source>
</evidence>
<evidence type="ECO:0000313" key="15">
    <source>
        <dbReference type="EMBL" id="TWS00666.1"/>
    </source>
</evidence>
<evidence type="ECO:0000256" key="3">
    <source>
        <dbReference type="ARBA" id="ARBA00022630"/>
    </source>
</evidence>
<evidence type="ECO:0000256" key="11">
    <source>
        <dbReference type="ARBA" id="ARBA00061525"/>
    </source>
</evidence>
<dbReference type="PANTHER" id="PTHR13789">
    <property type="entry name" value="MONOOXYGENASE"/>
    <property type="match status" value="1"/>
</dbReference>
<dbReference type="EMBL" id="VFIP01000001">
    <property type="protein sequence ID" value="TWS00666.1"/>
    <property type="molecule type" value="Genomic_DNA"/>
</dbReference>
<dbReference type="FunFam" id="3.50.50.60:FF:000223">
    <property type="entry name" value="6-hydroxynicotinate 3-monooxygenase"/>
    <property type="match status" value="1"/>
</dbReference>
<feature type="domain" description="FAD-binding" evidence="14">
    <location>
        <begin position="6"/>
        <end position="347"/>
    </location>
</feature>
<dbReference type="PRINTS" id="PR00420">
    <property type="entry name" value="RNGMNOXGNASE"/>
</dbReference>
<gene>
    <name evidence="15" type="ORF">FJD37_00085</name>
</gene>
<keyword evidence="5" id="KW-0058">Aromatic hydrocarbons catabolism</keyword>
<protein>
    <recommendedName>
        <fullName evidence="13">6-hydroxynicotinate 3-monooxygenase</fullName>
        <ecNumber evidence="12">1.14.13.114</ecNumber>
    </recommendedName>
</protein>